<evidence type="ECO:0000313" key="4">
    <source>
        <dbReference type="Proteomes" id="UP000050535"/>
    </source>
</evidence>
<dbReference type="PANTHER" id="PTHR24020">
    <property type="entry name" value="COLLAGEN ALPHA"/>
    <property type="match status" value="1"/>
</dbReference>
<dbReference type="InterPro" id="IPR023833">
    <property type="entry name" value="Signal_pept_SipW-depend-type"/>
</dbReference>
<evidence type="ECO:0000313" key="3">
    <source>
        <dbReference type="EMBL" id="KPN31770.1"/>
    </source>
</evidence>
<dbReference type="InterPro" id="IPR006311">
    <property type="entry name" value="TAT_signal"/>
</dbReference>
<name>A0A0P7I476_9EURY</name>
<dbReference type="InterPro" id="IPR002035">
    <property type="entry name" value="VWF_A"/>
</dbReference>
<keyword evidence="4" id="KW-1185">Reference proteome</keyword>
<keyword evidence="1" id="KW-0472">Membrane</keyword>
<dbReference type="STRING" id="699431.SY89_02523"/>
<dbReference type="Proteomes" id="UP000050535">
    <property type="component" value="Unassembled WGS sequence"/>
</dbReference>
<dbReference type="NCBIfam" id="NF041928">
    <property type="entry name" value="choice_anch_W"/>
    <property type="match status" value="1"/>
</dbReference>
<dbReference type="OrthoDB" id="222305at2157"/>
<feature type="domain" description="VWFA" evidence="2">
    <location>
        <begin position="220"/>
        <end position="385"/>
    </location>
</feature>
<evidence type="ECO:0000259" key="2">
    <source>
        <dbReference type="PROSITE" id="PS50234"/>
    </source>
</evidence>
<dbReference type="SMART" id="SM00327">
    <property type="entry name" value="VWA"/>
    <property type="match status" value="1"/>
</dbReference>
<proteinExistence type="predicted"/>
<dbReference type="SUPFAM" id="SSF53300">
    <property type="entry name" value="vWA-like"/>
    <property type="match status" value="1"/>
</dbReference>
<organism evidence="3 4">
    <name type="scientific">Halolamina pelagica</name>
    <dbReference type="NCBI Taxonomy" id="699431"/>
    <lineage>
        <taxon>Archaea</taxon>
        <taxon>Methanobacteriati</taxon>
        <taxon>Methanobacteriota</taxon>
        <taxon>Stenosarchaea group</taxon>
        <taxon>Halobacteria</taxon>
        <taxon>Halobacteriales</taxon>
        <taxon>Haloferacaceae</taxon>
    </lineage>
</organism>
<reference evidence="4" key="1">
    <citation type="submission" date="2013-11" db="EMBL/GenBank/DDBJ databases">
        <authorList>
            <person name="Hoang H.T."/>
            <person name="Killian M.L."/>
            <person name="Madson D.M."/>
            <person name="Arruda P.H.E."/>
            <person name="Sun D."/>
            <person name="Schwartz K.J."/>
            <person name="Yoon K."/>
        </authorList>
    </citation>
    <scope>NUCLEOTIDE SEQUENCE [LARGE SCALE GENOMIC DNA]</scope>
    <source>
        <strain evidence="4">CDK2</strain>
    </source>
</reference>
<dbReference type="PROSITE" id="PS50234">
    <property type="entry name" value="VWFA"/>
    <property type="match status" value="1"/>
</dbReference>
<dbReference type="NCBIfam" id="TIGR04088">
    <property type="entry name" value="cognate_SipW"/>
    <property type="match status" value="1"/>
</dbReference>
<feature type="transmembrane region" description="Helical" evidence="1">
    <location>
        <begin position="15"/>
        <end position="37"/>
    </location>
</feature>
<dbReference type="PROSITE" id="PS51318">
    <property type="entry name" value="TAT"/>
    <property type="match status" value="1"/>
</dbReference>
<accession>A0A0P7I476</accession>
<dbReference type="AlphaFoldDB" id="A0A0P7I476"/>
<dbReference type="Gene3D" id="3.40.50.410">
    <property type="entry name" value="von Willebrand factor, type A domain"/>
    <property type="match status" value="1"/>
</dbReference>
<sequence length="663" mass="69312">MDDNPKRYNTTRRQILAGMGAVGLASAGAGLGTTAYFSDTESFSGNTLEAGTLDLKLDYKSTYMGGPGRLEHVQAMGYPDATDLGDGRYLLGQAPTPEDEIEWENLVQSNEFDFCSPEADEYLVNGDEIPVFSLEDIKPGDSGEVTVSLHICDNPAWVTMNGALYDNLENGMNEAEMEALDLNAGAVGELADEIEVCVWYDEDCDNVYEPTGTGQQQELEVALVSDTSGSMSGANLTALKSSATSFVGNLSSPDEAAAVSFSTSTSLDQELTTDYAAVQNAINNYTAGGNTNVAGGIVVAEDELLNGTNATGGASKVMIVLTDGFENIGDARDAAQDAKDAGIRVFGIGLGNSVDTALVTDISSSPGDAFFAPDPADLDTVYAEIAQVVLEGEQKIASGTMAEVFGLLADGIDLDGDRQAEGVQCYPGATTQCIGFEWELPAEVGNQVQSDSIAFDLGFDAEQCRHNDPTPEITTRTGQGFLKQEEFDAGIESAFARGRFGDNLASGAWEVALGTPGNPTPNILDQANYVWTPGQSVPFSYVSDGMGNATFTLDGNSVSGAVPAANGKLGITTKADEATIAVENLELDLAGEAVTLDGPAMVSASNDDATANDDGDREVSYLVVETAAADVADAFEIRGDVTVDIQGDFPGGDEDVAFDISVE</sequence>
<dbReference type="PATRIC" id="fig|699431.3.peg.2587"/>
<dbReference type="InterPro" id="IPR049671">
    <property type="entry name" value="Choice_anch_W"/>
</dbReference>
<comment type="caution">
    <text evidence="3">The sequence shown here is derived from an EMBL/GenBank/DDBJ whole genome shotgun (WGS) entry which is preliminary data.</text>
</comment>
<dbReference type="InterPro" id="IPR050525">
    <property type="entry name" value="ECM_Assembly_Org"/>
</dbReference>
<gene>
    <name evidence="3" type="ORF">SY89_02523</name>
</gene>
<dbReference type="CDD" id="cd00198">
    <property type="entry name" value="vWFA"/>
    <property type="match status" value="1"/>
</dbReference>
<dbReference type="InterPro" id="IPR036465">
    <property type="entry name" value="vWFA_dom_sf"/>
</dbReference>
<dbReference type="EMBL" id="LGUC01000001">
    <property type="protein sequence ID" value="KPN31770.1"/>
    <property type="molecule type" value="Genomic_DNA"/>
</dbReference>
<dbReference type="Pfam" id="PF00092">
    <property type="entry name" value="VWA"/>
    <property type="match status" value="1"/>
</dbReference>
<dbReference type="RefSeq" id="WP_080506682.1">
    <property type="nucleotide sequence ID" value="NZ_LGUC01000001.1"/>
</dbReference>
<protein>
    <submittedName>
        <fullName evidence="3">SipW-cognate class signal peptide</fullName>
    </submittedName>
</protein>
<keyword evidence="1" id="KW-1133">Transmembrane helix</keyword>
<evidence type="ECO:0000256" key="1">
    <source>
        <dbReference type="SAM" id="Phobius"/>
    </source>
</evidence>
<keyword evidence="1" id="KW-0812">Transmembrane</keyword>